<dbReference type="CDD" id="cd00093">
    <property type="entry name" value="HTH_XRE"/>
    <property type="match status" value="1"/>
</dbReference>
<comment type="caution">
    <text evidence="3">The sequence shown here is derived from an EMBL/GenBank/DDBJ whole genome shotgun (WGS) entry which is preliminary data.</text>
</comment>
<dbReference type="AlphaFoldDB" id="A0A3M0BVC6"/>
<accession>A0A3M0BVC6</accession>
<protein>
    <submittedName>
        <fullName evidence="3">Cytoskeletal protein RodZ</fullName>
    </submittedName>
</protein>
<dbReference type="Pfam" id="PF13413">
    <property type="entry name" value="HTH_25"/>
    <property type="match status" value="1"/>
</dbReference>
<dbReference type="Gene3D" id="1.10.260.40">
    <property type="entry name" value="lambda repressor-like DNA-binding domains"/>
    <property type="match status" value="1"/>
</dbReference>
<dbReference type="InterPro" id="IPR001387">
    <property type="entry name" value="Cro/C1-type_HTH"/>
</dbReference>
<dbReference type="InParanoid" id="A0A3M0BVC6"/>
<dbReference type="Proteomes" id="UP000271227">
    <property type="component" value="Unassembled WGS sequence"/>
</dbReference>
<evidence type="ECO:0000256" key="1">
    <source>
        <dbReference type="SAM" id="Phobius"/>
    </source>
</evidence>
<dbReference type="InterPro" id="IPR025194">
    <property type="entry name" value="RodZ-like_C"/>
</dbReference>
<dbReference type="GO" id="GO:0003677">
    <property type="term" value="F:DNA binding"/>
    <property type="evidence" value="ECO:0007669"/>
    <property type="project" value="InterPro"/>
</dbReference>
<evidence type="ECO:0000313" key="3">
    <source>
        <dbReference type="EMBL" id="RMB01531.1"/>
    </source>
</evidence>
<evidence type="ECO:0000313" key="4">
    <source>
        <dbReference type="Proteomes" id="UP000271227"/>
    </source>
</evidence>
<keyword evidence="1" id="KW-1133">Transmembrane helix</keyword>
<evidence type="ECO:0000259" key="2">
    <source>
        <dbReference type="Pfam" id="PF13464"/>
    </source>
</evidence>
<dbReference type="InterPro" id="IPR050400">
    <property type="entry name" value="Bact_Cytoskel_RodZ"/>
</dbReference>
<keyword evidence="1" id="KW-0472">Membrane</keyword>
<dbReference type="EMBL" id="REFR01000016">
    <property type="protein sequence ID" value="RMB01531.1"/>
    <property type="molecule type" value="Genomic_DNA"/>
</dbReference>
<dbReference type="Pfam" id="PF13464">
    <property type="entry name" value="RodZ_C"/>
    <property type="match status" value="1"/>
</dbReference>
<keyword evidence="4" id="KW-1185">Reference proteome</keyword>
<dbReference type="PANTHER" id="PTHR34475">
    <property type="match status" value="1"/>
</dbReference>
<feature type="domain" description="Cytoskeleton protein RodZ-like C-terminal" evidence="2">
    <location>
        <begin position="218"/>
        <end position="281"/>
    </location>
</feature>
<dbReference type="PANTHER" id="PTHR34475:SF1">
    <property type="entry name" value="CYTOSKELETON PROTEIN RODZ"/>
    <property type="match status" value="1"/>
</dbReference>
<keyword evidence="1" id="KW-0812">Transmembrane</keyword>
<name>A0A3M0BVC6_9PROT</name>
<dbReference type="InterPro" id="IPR010982">
    <property type="entry name" value="Lambda_DNA-bd_dom_sf"/>
</dbReference>
<feature type="transmembrane region" description="Helical" evidence="1">
    <location>
        <begin position="139"/>
        <end position="158"/>
    </location>
</feature>
<sequence>MAVMDRKALNAAYVAGAGRGVTGLAGNNAGEETGRGHIGCALPRMLREAREHKGVSIVTIAKDTCIRRCFLEALEAGAYERLPERAFALGFVRSYAQALGVNVERAVAAYKAETADMVPEETSAVAQAVLSERSSRRRWSFWLSSVIGVFAVTAAWLASPMESGPSPLSDVLEDMAMLAAVQQQTGDVSAAGKAPALFPAAHASADISASEALFHLSLTAIDDTWLRLTREDGSELWSGILPAGDSFAPHVEELLFLSTTNAGQLHVSVDGVSTGPLGLEGAIVTDMRLDGQGLVGRLGN</sequence>
<proteinExistence type="predicted"/>
<organism evidence="3 4">
    <name type="scientific">Eilatimonas milleporae</name>
    <dbReference type="NCBI Taxonomy" id="911205"/>
    <lineage>
        <taxon>Bacteria</taxon>
        <taxon>Pseudomonadati</taxon>
        <taxon>Pseudomonadota</taxon>
        <taxon>Alphaproteobacteria</taxon>
        <taxon>Kordiimonadales</taxon>
        <taxon>Kordiimonadaceae</taxon>
        <taxon>Eilatimonas</taxon>
    </lineage>
</organism>
<dbReference type="OrthoDB" id="9790252at2"/>
<reference evidence="3 4" key="1">
    <citation type="submission" date="2018-10" db="EMBL/GenBank/DDBJ databases">
        <title>Genomic Encyclopedia of Archaeal and Bacterial Type Strains, Phase II (KMG-II): from individual species to whole genera.</title>
        <authorList>
            <person name="Goeker M."/>
        </authorList>
    </citation>
    <scope>NUCLEOTIDE SEQUENCE [LARGE SCALE GENOMIC DNA]</scope>
    <source>
        <strain evidence="3 4">DSM 25217</strain>
    </source>
</reference>
<gene>
    <name evidence="3" type="ORF">BXY39_3718</name>
</gene>